<dbReference type="RefSeq" id="WP_160588686.1">
    <property type="nucleotide sequence ID" value="NZ_BMHN01000001.1"/>
</dbReference>
<name>A0A845QEK8_9HYPH</name>
<evidence type="ECO:0000313" key="4">
    <source>
        <dbReference type="EMBL" id="NBG96630.1"/>
    </source>
</evidence>
<keyword evidence="1" id="KW-0285">Flavoprotein</keyword>
<sequence length="508" mass="56717">MASVHDLTAYRAQAAGTGEPFHVAIIGAGVAGICQAIKLQEAGIAFTIFEKADDIGGTWRDNTYPGCSCDVPLHLYQYSFEMSPEWRNKFADHKQIKAYLDRVVEKYGLGPDIRLSTPVASAEFDEAAGLWRITTEAGEEIDANVLVAGTGQLNRPQLPDIPGRDDFKGEAWHSATWNHEVDLKGKRIGVIGNGASAIQFVPEIAKVAGEVTIFQRSASWVLPRPERQFFEWEKSLYRAMPWLMWIQRTRMWLNGEQLLLSFRHMGWALSKAHRKEAETYVADPEKRAKLEPDYDPGCKRVLFSNDWWPAMGRDNVVIETGGIECITETGIRTKDGEEHALDVIVYATGFDTTHFLGPVDVKGLGGRDLRTEWQGGATAHLGIGVAGYPNFYLLYGPNTNLGHNSIIYMIECQTAYVTQIARKMIADNLAYVDVRPQAQAAWDRGVQADNAKSVFASGCTSWYKTADGRITNNWPNSTLTYWRKTKRVDWDDYAVVARGQTRARAAAE</sequence>
<proteinExistence type="predicted"/>
<dbReference type="AlphaFoldDB" id="A0A845QEK8"/>
<organism evidence="4 5">
    <name type="scientific">Pyruvatibacter mobilis</name>
    <dbReference type="NCBI Taxonomy" id="1712261"/>
    <lineage>
        <taxon>Bacteria</taxon>
        <taxon>Pseudomonadati</taxon>
        <taxon>Pseudomonadota</taxon>
        <taxon>Alphaproteobacteria</taxon>
        <taxon>Hyphomicrobiales</taxon>
        <taxon>Parvibaculaceae</taxon>
        <taxon>Pyruvatibacter</taxon>
    </lineage>
</organism>
<accession>A0A845QEK8</accession>
<dbReference type="EMBL" id="WXYQ01000011">
    <property type="protein sequence ID" value="NBG96630.1"/>
    <property type="molecule type" value="Genomic_DNA"/>
</dbReference>
<protein>
    <submittedName>
        <fullName evidence="4">NAD(P)-binding domain-containing protein</fullName>
    </submittedName>
</protein>
<evidence type="ECO:0000256" key="3">
    <source>
        <dbReference type="ARBA" id="ARBA00023002"/>
    </source>
</evidence>
<keyword evidence="3" id="KW-0560">Oxidoreductase</keyword>
<dbReference type="PANTHER" id="PTHR42877:SF4">
    <property type="entry name" value="FAD_NAD(P)-BINDING DOMAIN-CONTAINING PROTEIN-RELATED"/>
    <property type="match status" value="1"/>
</dbReference>
<dbReference type="GeneID" id="300653865"/>
<keyword evidence="2" id="KW-0274">FAD</keyword>
<dbReference type="Proteomes" id="UP000470384">
    <property type="component" value="Unassembled WGS sequence"/>
</dbReference>
<gene>
    <name evidence="4" type="ORF">GTQ45_12885</name>
</gene>
<evidence type="ECO:0000256" key="1">
    <source>
        <dbReference type="ARBA" id="ARBA00022630"/>
    </source>
</evidence>
<evidence type="ECO:0000313" key="5">
    <source>
        <dbReference type="Proteomes" id="UP000470384"/>
    </source>
</evidence>
<dbReference type="GO" id="GO:0050661">
    <property type="term" value="F:NADP binding"/>
    <property type="evidence" value="ECO:0007669"/>
    <property type="project" value="InterPro"/>
</dbReference>
<dbReference type="GO" id="GO:0050660">
    <property type="term" value="F:flavin adenine dinucleotide binding"/>
    <property type="evidence" value="ECO:0007669"/>
    <property type="project" value="InterPro"/>
</dbReference>
<dbReference type="OrthoDB" id="312624at2"/>
<comment type="caution">
    <text evidence="4">The sequence shown here is derived from an EMBL/GenBank/DDBJ whole genome shotgun (WGS) entry which is preliminary data.</text>
</comment>
<dbReference type="Pfam" id="PF00743">
    <property type="entry name" value="FMO-like"/>
    <property type="match status" value="1"/>
</dbReference>
<dbReference type="InterPro" id="IPR051209">
    <property type="entry name" value="FAD-bind_Monooxygenase_sf"/>
</dbReference>
<dbReference type="InterPro" id="IPR020946">
    <property type="entry name" value="Flavin_mOase-like"/>
</dbReference>
<dbReference type="InterPro" id="IPR036188">
    <property type="entry name" value="FAD/NAD-bd_sf"/>
</dbReference>
<dbReference type="SUPFAM" id="SSF51905">
    <property type="entry name" value="FAD/NAD(P)-binding domain"/>
    <property type="match status" value="1"/>
</dbReference>
<dbReference type="Gene3D" id="3.50.50.60">
    <property type="entry name" value="FAD/NAD(P)-binding domain"/>
    <property type="match status" value="2"/>
</dbReference>
<dbReference type="GO" id="GO:0004499">
    <property type="term" value="F:N,N-dimethylaniline monooxygenase activity"/>
    <property type="evidence" value="ECO:0007669"/>
    <property type="project" value="InterPro"/>
</dbReference>
<evidence type="ECO:0000256" key="2">
    <source>
        <dbReference type="ARBA" id="ARBA00022827"/>
    </source>
</evidence>
<keyword evidence="5" id="KW-1185">Reference proteome</keyword>
<dbReference type="PANTHER" id="PTHR42877">
    <property type="entry name" value="L-ORNITHINE N(5)-MONOOXYGENASE-RELATED"/>
    <property type="match status" value="1"/>
</dbReference>
<dbReference type="PRINTS" id="PR00411">
    <property type="entry name" value="PNDRDTASEI"/>
</dbReference>
<reference evidence="4 5" key="1">
    <citation type="journal article" date="2016" name="Int. J. Syst. Evol. Microbiol.">
        <title>Pyruvatibacter mobilis gen. nov., sp. nov., a marine bacterium from the culture broth of Picochlorum sp. 122.</title>
        <authorList>
            <person name="Wang G."/>
            <person name="Tang M."/>
            <person name="Wu H."/>
            <person name="Dai S."/>
            <person name="Li T."/>
            <person name="Chen C."/>
            <person name="He H."/>
            <person name="Fan J."/>
            <person name="Xiang W."/>
            <person name="Li X."/>
        </authorList>
    </citation>
    <scope>NUCLEOTIDE SEQUENCE [LARGE SCALE GENOMIC DNA]</scope>
    <source>
        <strain evidence="4 5">GYP-11</strain>
    </source>
</reference>